<reference evidence="1" key="1">
    <citation type="journal article" date="2020" name="Stud. Mycol.">
        <title>101 Dothideomycetes genomes: a test case for predicting lifestyles and emergence of pathogens.</title>
        <authorList>
            <person name="Haridas S."/>
            <person name="Albert R."/>
            <person name="Binder M."/>
            <person name="Bloem J."/>
            <person name="Labutti K."/>
            <person name="Salamov A."/>
            <person name="Andreopoulos B."/>
            <person name="Baker S."/>
            <person name="Barry K."/>
            <person name="Bills G."/>
            <person name="Bluhm B."/>
            <person name="Cannon C."/>
            <person name="Castanera R."/>
            <person name="Culley D."/>
            <person name="Daum C."/>
            <person name="Ezra D."/>
            <person name="Gonzalez J."/>
            <person name="Henrissat B."/>
            <person name="Kuo A."/>
            <person name="Liang C."/>
            <person name="Lipzen A."/>
            <person name="Lutzoni F."/>
            <person name="Magnuson J."/>
            <person name="Mondo S."/>
            <person name="Nolan M."/>
            <person name="Ohm R."/>
            <person name="Pangilinan J."/>
            <person name="Park H.-J."/>
            <person name="Ramirez L."/>
            <person name="Alfaro M."/>
            <person name="Sun H."/>
            <person name="Tritt A."/>
            <person name="Yoshinaga Y."/>
            <person name="Zwiers L.-H."/>
            <person name="Turgeon B."/>
            <person name="Goodwin S."/>
            <person name="Spatafora J."/>
            <person name="Crous P."/>
            <person name="Grigoriev I."/>
        </authorList>
    </citation>
    <scope>NUCLEOTIDE SEQUENCE</scope>
    <source>
        <strain evidence="1">CBS 525.71</strain>
    </source>
</reference>
<evidence type="ECO:0000313" key="2">
    <source>
        <dbReference type="Proteomes" id="UP000799754"/>
    </source>
</evidence>
<organism evidence="1 2">
    <name type="scientific">Macroventuria anomochaeta</name>
    <dbReference type="NCBI Taxonomy" id="301207"/>
    <lineage>
        <taxon>Eukaryota</taxon>
        <taxon>Fungi</taxon>
        <taxon>Dikarya</taxon>
        <taxon>Ascomycota</taxon>
        <taxon>Pezizomycotina</taxon>
        <taxon>Dothideomycetes</taxon>
        <taxon>Pleosporomycetidae</taxon>
        <taxon>Pleosporales</taxon>
        <taxon>Pleosporineae</taxon>
        <taxon>Didymellaceae</taxon>
        <taxon>Macroventuria</taxon>
    </lineage>
</organism>
<protein>
    <submittedName>
        <fullName evidence="1">Uncharacterized protein</fullName>
    </submittedName>
</protein>
<proteinExistence type="predicted"/>
<comment type="caution">
    <text evidence="1">The sequence shown here is derived from an EMBL/GenBank/DDBJ whole genome shotgun (WGS) entry which is preliminary data.</text>
</comment>
<keyword evidence="2" id="KW-1185">Reference proteome</keyword>
<dbReference type="EMBL" id="MU006710">
    <property type="protein sequence ID" value="KAF2629301.1"/>
    <property type="molecule type" value="Genomic_DNA"/>
</dbReference>
<name>A0ACB6S4W5_9PLEO</name>
<sequence>MGPPRLPRPDPPPRFEGWNRAQLNDWIWGCERFFTPENGLTTGLAQTTFASGYLGVHQIDRWERAIRASSTDPTRWDQNRTWADLKATMLESLGTYWERVTKTRECVRNAKQRGHTPSELLDYLKTQWEEINPDMALDDNDKGHINDFYIALDYKIRARLELAPVRWLSLV</sequence>
<evidence type="ECO:0000313" key="1">
    <source>
        <dbReference type="EMBL" id="KAF2629301.1"/>
    </source>
</evidence>
<accession>A0ACB6S4W5</accession>
<dbReference type="Proteomes" id="UP000799754">
    <property type="component" value="Unassembled WGS sequence"/>
</dbReference>
<gene>
    <name evidence="1" type="ORF">BU25DRAFT_456978</name>
</gene>